<keyword evidence="1" id="KW-1133">Transmembrane helix</keyword>
<sequence>MSTLVVAVTSLPISGPTRYGYSMDIDTLIEKTKAYAAAAMFFWAGYTVGSPEFLMGGLAAFYLGYRFGLFGAAEEAKRNPPPPP</sequence>
<protein>
    <submittedName>
        <fullName evidence="2">Uncharacterized protein</fullName>
    </submittedName>
</protein>
<gene>
    <name evidence="2" type="ORF">PEV8663_04780</name>
</gene>
<reference evidence="2 3" key="1">
    <citation type="submission" date="2017-05" db="EMBL/GenBank/DDBJ databases">
        <authorList>
            <person name="Song R."/>
            <person name="Chenine A.L."/>
            <person name="Ruprecht R.M."/>
        </authorList>
    </citation>
    <scope>NUCLEOTIDE SEQUENCE [LARGE SCALE GENOMIC DNA]</scope>
    <source>
        <strain evidence="2 3">CECT 8663</strain>
    </source>
</reference>
<dbReference type="Proteomes" id="UP000220836">
    <property type="component" value="Unassembled WGS sequence"/>
</dbReference>
<accession>A0A238L6J8</accession>
<feature type="transmembrane region" description="Helical" evidence="1">
    <location>
        <begin position="40"/>
        <end position="63"/>
    </location>
</feature>
<evidence type="ECO:0000313" key="2">
    <source>
        <dbReference type="EMBL" id="SMX50724.1"/>
    </source>
</evidence>
<keyword evidence="3" id="KW-1185">Reference proteome</keyword>
<organism evidence="2 3">
    <name type="scientific">Pelagimonas varians</name>
    <dbReference type="NCBI Taxonomy" id="696760"/>
    <lineage>
        <taxon>Bacteria</taxon>
        <taxon>Pseudomonadati</taxon>
        <taxon>Pseudomonadota</taxon>
        <taxon>Alphaproteobacteria</taxon>
        <taxon>Rhodobacterales</taxon>
        <taxon>Roseobacteraceae</taxon>
        <taxon>Pelagimonas</taxon>
    </lineage>
</organism>
<dbReference type="EMBL" id="FXYH01000044">
    <property type="protein sequence ID" value="SMX50724.1"/>
    <property type="molecule type" value="Genomic_DNA"/>
</dbReference>
<proteinExistence type="predicted"/>
<keyword evidence="1" id="KW-0472">Membrane</keyword>
<name>A0A238L6J8_9RHOB</name>
<evidence type="ECO:0000313" key="3">
    <source>
        <dbReference type="Proteomes" id="UP000220836"/>
    </source>
</evidence>
<dbReference type="AlphaFoldDB" id="A0A238L6J8"/>
<keyword evidence="1" id="KW-0812">Transmembrane</keyword>
<evidence type="ECO:0000256" key="1">
    <source>
        <dbReference type="SAM" id="Phobius"/>
    </source>
</evidence>